<keyword evidence="2" id="KW-1185">Reference proteome</keyword>
<reference evidence="1 2" key="1">
    <citation type="submission" date="2020-02" db="EMBL/GenBank/DDBJ databases">
        <title>Draft genome sequence of Haematococcus lacustris strain NIES-144.</title>
        <authorList>
            <person name="Morimoto D."/>
            <person name="Nakagawa S."/>
            <person name="Yoshida T."/>
            <person name="Sawayama S."/>
        </authorList>
    </citation>
    <scope>NUCLEOTIDE SEQUENCE [LARGE SCALE GENOMIC DNA]</scope>
    <source>
        <strain evidence="1 2">NIES-144</strain>
    </source>
</reference>
<dbReference type="AlphaFoldDB" id="A0A6A0A9W8"/>
<feature type="non-terminal residue" evidence="1">
    <location>
        <position position="1"/>
    </location>
</feature>
<accession>A0A6A0A9W8</accession>
<name>A0A6A0A9W8_HAELA</name>
<protein>
    <submittedName>
        <fullName evidence="1">Uncharacterized protein</fullName>
    </submittedName>
</protein>
<proteinExistence type="predicted"/>
<organism evidence="1 2">
    <name type="scientific">Haematococcus lacustris</name>
    <name type="common">Green alga</name>
    <name type="synonym">Haematococcus pluvialis</name>
    <dbReference type="NCBI Taxonomy" id="44745"/>
    <lineage>
        <taxon>Eukaryota</taxon>
        <taxon>Viridiplantae</taxon>
        <taxon>Chlorophyta</taxon>
        <taxon>core chlorophytes</taxon>
        <taxon>Chlorophyceae</taxon>
        <taxon>CS clade</taxon>
        <taxon>Chlamydomonadales</taxon>
        <taxon>Haematococcaceae</taxon>
        <taxon>Haematococcus</taxon>
    </lineage>
</organism>
<evidence type="ECO:0000313" key="2">
    <source>
        <dbReference type="Proteomes" id="UP000485058"/>
    </source>
</evidence>
<evidence type="ECO:0000313" key="1">
    <source>
        <dbReference type="EMBL" id="GFH28924.1"/>
    </source>
</evidence>
<comment type="caution">
    <text evidence="1">The sequence shown here is derived from an EMBL/GenBank/DDBJ whole genome shotgun (WGS) entry which is preliminary data.</text>
</comment>
<sequence length="108" mass="11950">MYLFELNKIPPDRLVPQSFLHVPLVPLVADWPQPRQMDAVLGFAAGWDAMVCYDSDDEELTAGPRFRPGKSAVRRVKAESHGNRTLRARGVGQAAGEVDEKLRCSSAD</sequence>
<gene>
    <name evidence="1" type="ORF">HaLaN_27493</name>
</gene>
<dbReference type="Proteomes" id="UP000485058">
    <property type="component" value="Unassembled WGS sequence"/>
</dbReference>
<dbReference type="EMBL" id="BLLF01004104">
    <property type="protein sequence ID" value="GFH28924.1"/>
    <property type="molecule type" value="Genomic_DNA"/>
</dbReference>